<feature type="domain" description="Purine catabolism PurC-like" evidence="1">
    <location>
        <begin position="14"/>
        <end position="120"/>
    </location>
</feature>
<name>A0A1R1EPI1_9BACL</name>
<evidence type="ECO:0000259" key="2">
    <source>
        <dbReference type="Pfam" id="PF13556"/>
    </source>
</evidence>
<reference evidence="3 4" key="1">
    <citation type="submission" date="2016-11" db="EMBL/GenBank/DDBJ databases">
        <title>Paenibacillus species isolates.</title>
        <authorList>
            <person name="Beno S.M."/>
        </authorList>
    </citation>
    <scope>NUCLEOTIDE SEQUENCE [LARGE SCALE GENOMIC DNA]</scope>
    <source>
        <strain evidence="3 4">FSL R5-0378</strain>
    </source>
</reference>
<gene>
    <name evidence="3" type="ORF">BK138_18110</name>
</gene>
<comment type="caution">
    <text evidence="3">The sequence shown here is derived from an EMBL/GenBank/DDBJ whole genome shotgun (WGS) entry which is preliminary data.</text>
</comment>
<keyword evidence="4" id="KW-1185">Reference proteome</keyword>
<dbReference type="InterPro" id="IPR042070">
    <property type="entry name" value="PucR_C-HTH_sf"/>
</dbReference>
<dbReference type="RefSeq" id="WP_076171444.1">
    <property type="nucleotide sequence ID" value="NZ_MRTP01000004.1"/>
</dbReference>
<dbReference type="PANTHER" id="PTHR33744">
    <property type="entry name" value="CARBOHYDRATE DIACID REGULATOR"/>
    <property type="match status" value="1"/>
</dbReference>
<dbReference type="Pfam" id="PF13556">
    <property type="entry name" value="HTH_30"/>
    <property type="match status" value="1"/>
</dbReference>
<dbReference type="PANTHER" id="PTHR33744:SF1">
    <property type="entry name" value="DNA-BINDING TRANSCRIPTIONAL ACTIVATOR ADER"/>
    <property type="match status" value="1"/>
</dbReference>
<dbReference type="AlphaFoldDB" id="A0A1R1EPI1"/>
<evidence type="ECO:0000313" key="3">
    <source>
        <dbReference type="EMBL" id="OMF53736.1"/>
    </source>
</evidence>
<dbReference type="InterPro" id="IPR012914">
    <property type="entry name" value="PucR_dom"/>
</dbReference>
<dbReference type="Pfam" id="PF07905">
    <property type="entry name" value="PucR"/>
    <property type="match status" value="1"/>
</dbReference>
<evidence type="ECO:0000259" key="1">
    <source>
        <dbReference type="Pfam" id="PF07905"/>
    </source>
</evidence>
<feature type="domain" description="PucR C-terminal helix-turn-helix" evidence="2">
    <location>
        <begin position="464"/>
        <end position="520"/>
    </location>
</feature>
<dbReference type="EMBL" id="MRTP01000004">
    <property type="protein sequence ID" value="OMF53736.1"/>
    <property type="molecule type" value="Genomic_DNA"/>
</dbReference>
<sequence length="528" mass="60010">MYLTIEDALTIYPLSEGKLTAGRSGLNRIVKSVNVMDAPDISDWVREGDILFTTAYLIKDNPADGVRLLQKLVDKGAAGIGIKLGRFWASVPDEMLQEADRLGFPLIELPFPFTFSDQMKGLFNAELQKNTLLLQNVLDKQKELIRFALSPVDTGRLFDRIREILGVPLAVTGMRGQTLFSTLTTDEMQLLKKRQLKDTPQWLRCEQGRLLCVPLKSPGQEHDFNSRAIFRLPPGIPMKEEEGLYHQAAEIIGYHLNAVERNDLTQSTQNEFAAMLKNYLKQQVSAEALVACASSHGIPFGSGSFQCVLTTCDPEYTGRADHLLKSVKQEFHYHPMLKDLSPLHFQLEDTILSIFPSELPRSSGKLPQLLTRVFFEQAAKAGRHLRMTVSHIKTRPDQLEAAYRECQNARDTAARLNLDAFVVEFANVEISYIFQSVPVHKMRQFVEMALAPLQDRAPDSAQELLRTLELYMANNGQIHETAKQLFIHRNTAAYRLEKISELLQVDFKDYHHLLRLKLVLMFRDMLRT</sequence>
<protein>
    <submittedName>
        <fullName evidence="3">PucR family transcriptional regulator</fullName>
    </submittedName>
</protein>
<dbReference type="InterPro" id="IPR051448">
    <property type="entry name" value="CdaR-like_regulators"/>
</dbReference>
<evidence type="ECO:0000313" key="4">
    <source>
        <dbReference type="Proteomes" id="UP000187172"/>
    </source>
</evidence>
<dbReference type="Gene3D" id="1.10.10.2840">
    <property type="entry name" value="PucR C-terminal helix-turn-helix domain"/>
    <property type="match status" value="1"/>
</dbReference>
<dbReference type="Proteomes" id="UP000187172">
    <property type="component" value="Unassembled WGS sequence"/>
</dbReference>
<dbReference type="InterPro" id="IPR025736">
    <property type="entry name" value="PucR_C-HTH_dom"/>
</dbReference>
<accession>A0A1R1EPI1</accession>
<organism evidence="3 4">
    <name type="scientific">Paenibacillus rhizosphaerae</name>
    <dbReference type="NCBI Taxonomy" id="297318"/>
    <lineage>
        <taxon>Bacteria</taxon>
        <taxon>Bacillati</taxon>
        <taxon>Bacillota</taxon>
        <taxon>Bacilli</taxon>
        <taxon>Bacillales</taxon>
        <taxon>Paenibacillaceae</taxon>
        <taxon>Paenibacillus</taxon>
    </lineage>
</organism>
<dbReference type="STRING" id="297318.BK138_18110"/>
<proteinExistence type="predicted"/>